<evidence type="ECO:0000256" key="2">
    <source>
        <dbReference type="SAM" id="Phobius"/>
    </source>
</evidence>
<keyword evidence="2" id="KW-1133">Transmembrane helix</keyword>
<dbReference type="EMBL" id="LR862145">
    <property type="protein sequence ID" value="CAD1826520.1"/>
    <property type="molecule type" value="Genomic_DNA"/>
</dbReference>
<feature type="transmembrane region" description="Helical" evidence="2">
    <location>
        <begin position="12"/>
        <end position="31"/>
    </location>
</feature>
<gene>
    <name evidence="3" type="ORF">CB5_LOCUS9731</name>
</gene>
<dbReference type="AlphaFoldDB" id="A0A6V7P6S5"/>
<feature type="transmembrane region" description="Helical" evidence="2">
    <location>
        <begin position="201"/>
        <end position="222"/>
    </location>
</feature>
<proteinExistence type="predicted"/>
<protein>
    <submittedName>
        <fullName evidence="3">Uncharacterized protein</fullName>
    </submittedName>
</protein>
<name>A0A6V7P6S5_ANACO</name>
<evidence type="ECO:0000313" key="3">
    <source>
        <dbReference type="EMBL" id="CAD1826520.1"/>
    </source>
</evidence>
<keyword evidence="2" id="KW-0812">Transmembrane</keyword>
<sequence length="262" mass="28091">MGGGSRGLMGPLLLVNLVMYVLVLALAGWSLDKYIDRQTHRRKCSINSARGSQLSELQFSLNFVCCADLGGNMSTEYLLIFALLAGAVGACSVLAGTMHLRAWRSDSLASAVSAGLVSWALTALSFGCVTNISLLSIPTALNSDRNTNHRPRMQADHSGESRAASGKANQAHAIFFFFRKPKLLNKSHQYKQLISQRTLEAFIVILTFTQLLYLMLLCAGAVSSSYGPSCRNSGGGSGGSDYRVVSREQRETTAAANAPPHA</sequence>
<organism evidence="3">
    <name type="scientific">Ananas comosus var. bracteatus</name>
    <name type="common">red pineapple</name>
    <dbReference type="NCBI Taxonomy" id="296719"/>
    <lineage>
        <taxon>Eukaryota</taxon>
        <taxon>Viridiplantae</taxon>
        <taxon>Streptophyta</taxon>
        <taxon>Embryophyta</taxon>
        <taxon>Tracheophyta</taxon>
        <taxon>Spermatophyta</taxon>
        <taxon>Magnoliopsida</taxon>
        <taxon>Liliopsida</taxon>
        <taxon>Poales</taxon>
        <taxon>Bromeliaceae</taxon>
        <taxon>Bromelioideae</taxon>
        <taxon>Ananas</taxon>
    </lineage>
</organism>
<evidence type="ECO:0000256" key="1">
    <source>
        <dbReference type="SAM" id="MobiDB-lite"/>
    </source>
</evidence>
<reference evidence="3" key="1">
    <citation type="submission" date="2020-07" db="EMBL/GenBank/DDBJ databases">
        <authorList>
            <person name="Lin J."/>
        </authorList>
    </citation>
    <scope>NUCLEOTIDE SEQUENCE</scope>
</reference>
<feature type="region of interest" description="Disordered" evidence="1">
    <location>
        <begin position="226"/>
        <end position="262"/>
    </location>
</feature>
<feature type="transmembrane region" description="Helical" evidence="2">
    <location>
        <begin position="77"/>
        <end position="96"/>
    </location>
</feature>
<keyword evidence="2" id="KW-0472">Membrane</keyword>
<dbReference type="Pfam" id="PF05512">
    <property type="entry name" value="AWPM-19"/>
    <property type="match status" value="1"/>
</dbReference>
<accession>A0A6V7P6S5</accession>
<dbReference type="PANTHER" id="PTHR33294">
    <property type="entry name" value="AWPM-19-LIKE FAMILY PROTEIN"/>
    <property type="match status" value="1"/>
</dbReference>
<feature type="transmembrane region" description="Helical" evidence="2">
    <location>
        <begin position="116"/>
        <end position="141"/>
    </location>
</feature>
<dbReference type="InterPro" id="IPR008390">
    <property type="entry name" value="AWPM-19"/>
</dbReference>
<dbReference type="PANTHER" id="PTHR33294:SF8">
    <property type="entry name" value="OS02G0731500 PROTEIN"/>
    <property type="match status" value="1"/>
</dbReference>